<dbReference type="InterPro" id="IPR003423">
    <property type="entry name" value="OMP_efflux"/>
</dbReference>
<dbReference type="GO" id="GO:0016020">
    <property type="term" value="C:membrane"/>
    <property type="evidence" value="ECO:0007669"/>
    <property type="project" value="InterPro"/>
</dbReference>
<dbReference type="EMBL" id="UINC01000844">
    <property type="protein sequence ID" value="SUZ62067.1"/>
    <property type="molecule type" value="Genomic_DNA"/>
</dbReference>
<dbReference type="PROSITE" id="PS51257">
    <property type="entry name" value="PROKAR_LIPOPROTEIN"/>
    <property type="match status" value="1"/>
</dbReference>
<name>A0A381P6N1_9ZZZZ</name>
<dbReference type="PANTHER" id="PTHR30203">
    <property type="entry name" value="OUTER MEMBRANE CATION EFFLUX PROTEIN"/>
    <property type="match status" value="1"/>
</dbReference>
<dbReference type="NCBIfam" id="TIGR01845">
    <property type="entry name" value="outer_NodT"/>
    <property type="match status" value="1"/>
</dbReference>
<dbReference type="InterPro" id="IPR010131">
    <property type="entry name" value="MdtP/NodT-like"/>
</dbReference>
<dbReference type="Pfam" id="PF02321">
    <property type="entry name" value="OEP"/>
    <property type="match status" value="2"/>
</dbReference>
<dbReference type="PANTHER" id="PTHR30203:SF30">
    <property type="entry name" value="OUTER MEMBRANE PROTEIN-RELATED"/>
    <property type="match status" value="1"/>
</dbReference>
<reference evidence="1" key="1">
    <citation type="submission" date="2018-05" db="EMBL/GenBank/DDBJ databases">
        <authorList>
            <person name="Lanie J.A."/>
            <person name="Ng W.-L."/>
            <person name="Kazmierczak K.M."/>
            <person name="Andrzejewski T.M."/>
            <person name="Davidsen T.M."/>
            <person name="Wayne K.J."/>
            <person name="Tettelin H."/>
            <person name="Glass J.I."/>
            <person name="Rusch D."/>
            <person name="Podicherti R."/>
            <person name="Tsui H.-C.T."/>
            <person name="Winkler M.E."/>
        </authorList>
    </citation>
    <scope>NUCLEOTIDE SEQUENCE</scope>
</reference>
<dbReference type="Gene3D" id="2.20.200.10">
    <property type="entry name" value="Outer membrane efflux proteins (OEP)"/>
    <property type="match status" value="1"/>
</dbReference>
<sequence length="477" mass="52864">MKNILIQLAILLYSCADTITTKNLSVTDTIPDVWKHSIPESSEVTGKWWEAFQDTILNKVFTEFNSNSPDLKSITSRIEMARQAYKINIAPRLPVASLGLSGSSREQNLTAFGLSEDFFGGGQNGDQSGGSGNGVTSFSSNSFGLNLSMQWEIDIWRKIFNQSKAARKDYESISHDLSYLSFSMQVQLAKLFYSASEAYNQYDLAIETLENITELADMVSARYEKGLRSSLDVRLTQSSVSSSKALLENRRQAYIALVRRLEAMLGKYPDGSYLISNDLPSALPDIPASIPADILNRRPDIRSALAKAQAASYRSAESISAFFPGVTLTSSVGTSSSELKDILNEDYQIWSQGLNIGLPIFQGGRLVANKKMRQEAQNVAEQNLIKTIINAFSEVEQTLFSEHSNKVLLESYADAAEQAEAAYKLSRERYDSGLVDLIAVLDSQQRWFQARSQVLLAKKTKIDTRLNLILAFGGDLK</sequence>
<accession>A0A381P6N1</accession>
<dbReference type="GO" id="GO:0015562">
    <property type="term" value="F:efflux transmembrane transporter activity"/>
    <property type="evidence" value="ECO:0007669"/>
    <property type="project" value="InterPro"/>
</dbReference>
<protein>
    <submittedName>
        <fullName evidence="1">Uncharacterized protein</fullName>
    </submittedName>
</protein>
<dbReference type="Gene3D" id="1.20.1600.10">
    <property type="entry name" value="Outer membrane efflux proteins (OEP)"/>
    <property type="match status" value="1"/>
</dbReference>
<dbReference type="SUPFAM" id="SSF56954">
    <property type="entry name" value="Outer membrane efflux proteins (OEP)"/>
    <property type="match status" value="1"/>
</dbReference>
<organism evidence="1">
    <name type="scientific">marine metagenome</name>
    <dbReference type="NCBI Taxonomy" id="408172"/>
    <lineage>
        <taxon>unclassified sequences</taxon>
        <taxon>metagenomes</taxon>
        <taxon>ecological metagenomes</taxon>
    </lineage>
</organism>
<gene>
    <name evidence="1" type="ORF">METZ01_LOCUS14921</name>
</gene>
<evidence type="ECO:0000313" key="1">
    <source>
        <dbReference type="EMBL" id="SUZ62067.1"/>
    </source>
</evidence>
<proteinExistence type="predicted"/>
<dbReference type="AlphaFoldDB" id="A0A381P6N1"/>